<dbReference type="RefSeq" id="XP_001592618.1">
    <property type="nucleotide sequence ID" value="XM_001592568.1"/>
</dbReference>
<dbReference type="EMBL" id="CH476628">
    <property type="protein sequence ID" value="EDO04376.1"/>
    <property type="molecule type" value="Genomic_DNA"/>
</dbReference>
<protein>
    <submittedName>
        <fullName evidence="1">Uncharacterized protein</fullName>
    </submittedName>
</protein>
<sequence>MCDYCNGYSMGVYDLMEKLNNTTEHISVSSTNSNTKARISEKQKNVGKVTKMGLKLIIWGCNVAADSGQTDGDRNTAKHLSE</sequence>
<dbReference type="AlphaFoldDB" id="A7ENG0"/>
<organism evidence="1 2">
    <name type="scientific">Sclerotinia sclerotiorum (strain ATCC 18683 / 1980 / Ss-1)</name>
    <name type="common">White mold</name>
    <name type="synonym">Whetzelinia sclerotiorum</name>
    <dbReference type="NCBI Taxonomy" id="665079"/>
    <lineage>
        <taxon>Eukaryota</taxon>
        <taxon>Fungi</taxon>
        <taxon>Dikarya</taxon>
        <taxon>Ascomycota</taxon>
        <taxon>Pezizomycotina</taxon>
        <taxon>Leotiomycetes</taxon>
        <taxon>Helotiales</taxon>
        <taxon>Sclerotiniaceae</taxon>
        <taxon>Sclerotinia</taxon>
    </lineage>
</organism>
<dbReference type="Proteomes" id="UP000001312">
    <property type="component" value="Unassembled WGS sequence"/>
</dbReference>
<gene>
    <name evidence="1" type="ORF">SS1G_06859</name>
</gene>
<reference evidence="2" key="1">
    <citation type="journal article" date="2011" name="PLoS Genet.">
        <title>Genomic analysis of the necrotrophic fungal pathogens Sclerotinia sclerotiorum and Botrytis cinerea.</title>
        <authorList>
            <person name="Amselem J."/>
            <person name="Cuomo C.A."/>
            <person name="van Kan J.A."/>
            <person name="Viaud M."/>
            <person name="Benito E.P."/>
            <person name="Couloux A."/>
            <person name="Coutinho P.M."/>
            <person name="de Vries R.P."/>
            <person name="Dyer P.S."/>
            <person name="Fillinger S."/>
            <person name="Fournier E."/>
            <person name="Gout L."/>
            <person name="Hahn M."/>
            <person name="Kohn L."/>
            <person name="Lapalu N."/>
            <person name="Plummer K.M."/>
            <person name="Pradier J.M."/>
            <person name="Quevillon E."/>
            <person name="Sharon A."/>
            <person name="Simon A."/>
            <person name="ten Have A."/>
            <person name="Tudzynski B."/>
            <person name="Tudzynski P."/>
            <person name="Wincker P."/>
            <person name="Andrew M."/>
            <person name="Anthouard V."/>
            <person name="Beever R.E."/>
            <person name="Beffa R."/>
            <person name="Benoit I."/>
            <person name="Bouzid O."/>
            <person name="Brault B."/>
            <person name="Chen Z."/>
            <person name="Choquer M."/>
            <person name="Collemare J."/>
            <person name="Cotton P."/>
            <person name="Danchin E.G."/>
            <person name="Da Silva C."/>
            <person name="Gautier A."/>
            <person name="Giraud C."/>
            <person name="Giraud T."/>
            <person name="Gonzalez C."/>
            <person name="Grossetete S."/>
            <person name="Guldener U."/>
            <person name="Henrissat B."/>
            <person name="Howlett B.J."/>
            <person name="Kodira C."/>
            <person name="Kretschmer M."/>
            <person name="Lappartient A."/>
            <person name="Leroch M."/>
            <person name="Levis C."/>
            <person name="Mauceli E."/>
            <person name="Neuveglise C."/>
            <person name="Oeser B."/>
            <person name="Pearson M."/>
            <person name="Poulain J."/>
            <person name="Poussereau N."/>
            <person name="Quesneville H."/>
            <person name="Rascle C."/>
            <person name="Schumacher J."/>
            <person name="Segurens B."/>
            <person name="Sexton A."/>
            <person name="Silva E."/>
            <person name="Sirven C."/>
            <person name="Soanes D.M."/>
            <person name="Talbot N.J."/>
            <person name="Templeton M."/>
            <person name="Yandava C."/>
            <person name="Yarden O."/>
            <person name="Zeng Q."/>
            <person name="Rollins J.A."/>
            <person name="Lebrun M.H."/>
            <person name="Dickman M."/>
        </authorList>
    </citation>
    <scope>NUCLEOTIDE SEQUENCE [LARGE SCALE GENOMIC DNA]</scope>
    <source>
        <strain evidence="2">ATCC 18683 / 1980 / Ss-1</strain>
    </source>
</reference>
<proteinExistence type="predicted"/>
<dbReference type="GeneID" id="5488575"/>
<evidence type="ECO:0000313" key="1">
    <source>
        <dbReference type="EMBL" id="EDO04376.1"/>
    </source>
</evidence>
<keyword evidence="2" id="KW-1185">Reference proteome</keyword>
<evidence type="ECO:0000313" key="2">
    <source>
        <dbReference type="Proteomes" id="UP000001312"/>
    </source>
</evidence>
<accession>A7ENG0</accession>
<dbReference type="KEGG" id="ssl:SS1G_06859"/>
<dbReference type="InParanoid" id="A7ENG0"/>
<name>A7ENG0_SCLS1</name>